<feature type="region of interest" description="Disordered" evidence="1">
    <location>
        <begin position="272"/>
        <end position="292"/>
    </location>
</feature>
<evidence type="ECO:0000313" key="7">
    <source>
        <dbReference type="Proteomes" id="UP000276061"/>
    </source>
</evidence>
<evidence type="ECO:0000313" key="4">
    <source>
        <dbReference type="EMBL" id="RNM05824.1"/>
    </source>
</evidence>
<dbReference type="Proteomes" id="UP000271870">
    <property type="component" value="Unassembled WGS sequence"/>
</dbReference>
<dbReference type="EMBL" id="RJLS01000005">
    <property type="protein sequence ID" value="RNM25560.1"/>
    <property type="molecule type" value="Genomic_DNA"/>
</dbReference>
<dbReference type="SUPFAM" id="SSF55144">
    <property type="entry name" value="LigT-like"/>
    <property type="match status" value="1"/>
</dbReference>
<evidence type="ECO:0000256" key="2">
    <source>
        <dbReference type="SAM" id="SignalP"/>
    </source>
</evidence>
<dbReference type="EMBL" id="RJLR01000020">
    <property type="protein sequence ID" value="RNM05824.1"/>
    <property type="molecule type" value="Genomic_DNA"/>
</dbReference>
<sequence>MNLLRRRFVLQLPLLAYGMSLFANARADDTFSTMRPSGSLVPTPRDIGGKFNPDGSVRHFPGNTIISHIPLGSTASDAFTAVRDTLKQQDFSHCLTFTPPSSYHMTVFEGVTESKRRPPFWPTDLPIDAPLQACTSHLTRKLAGFSLQATLPFKLRITDFNARQDSGATLRLTPLDDNEERKLRTLRDRLSERLAIRAPDHDNYGFHVTLAYLVRWMTEEESQAYLQAQQACLRYLQQQVPVLELGVPEFCVFNDMFAFDTQFKVGQPVTTVPALADTGNSNPTSPADSMAR</sequence>
<gene>
    <name evidence="4" type="ORF">EF878_11330</name>
    <name evidence="5" type="ORF">EFS38_06470</name>
</gene>
<dbReference type="RefSeq" id="WP_123250354.1">
    <property type="nucleotide sequence ID" value="NZ_RJLR01000020.1"/>
</dbReference>
<accession>A0A3N0G035</accession>
<evidence type="ECO:0000313" key="5">
    <source>
        <dbReference type="EMBL" id="RNM25560.1"/>
    </source>
</evidence>
<feature type="signal peptide" evidence="2">
    <location>
        <begin position="1"/>
        <end position="25"/>
    </location>
</feature>
<dbReference type="InterPro" id="IPR015069">
    <property type="entry name" value="2H-PEstase_DUF1868"/>
</dbReference>
<evidence type="ECO:0000313" key="6">
    <source>
        <dbReference type="Proteomes" id="UP000271870"/>
    </source>
</evidence>
<dbReference type="OrthoDB" id="151828at2"/>
<proteinExistence type="predicted"/>
<keyword evidence="2" id="KW-0732">Signal</keyword>
<dbReference type="AlphaFoldDB" id="A0A3N0G035"/>
<dbReference type="Proteomes" id="UP000276061">
    <property type="component" value="Unassembled WGS sequence"/>
</dbReference>
<evidence type="ECO:0000256" key="1">
    <source>
        <dbReference type="SAM" id="MobiDB-lite"/>
    </source>
</evidence>
<evidence type="ECO:0000259" key="3">
    <source>
        <dbReference type="Pfam" id="PF08975"/>
    </source>
</evidence>
<dbReference type="Gene3D" id="3.90.1140.10">
    <property type="entry name" value="Cyclic phosphodiesterase"/>
    <property type="match status" value="1"/>
</dbReference>
<feature type="domain" description="DUF1868" evidence="3">
    <location>
        <begin position="50"/>
        <end position="163"/>
    </location>
</feature>
<comment type="caution">
    <text evidence="4">The sequence shown here is derived from an EMBL/GenBank/DDBJ whole genome shotgun (WGS) entry which is preliminary data.</text>
</comment>
<protein>
    <submittedName>
        <fullName evidence="4">DUF1868 domain-containing protein</fullName>
    </submittedName>
</protein>
<reference evidence="6 7" key="1">
    <citation type="submission" date="2018-11" db="EMBL/GenBank/DDBJ databases">
        <title>Characterization of surface water Dickeya isolates.</title>
        <authorList>
            <person name="Van Gijsegem F."/>
            <person name="Pedron J."/>
        </authorList>
    </citation>
    <scope>NUCLEOTIDE SEQUENCE [LARGE SCALE GENOMIC DNA]</scope>
    <source>
        <strain evidence="4 7">FVG1-MFV-O17</strain>
        <strain evidence="5 6">FVG10-MFV-A16</strain>
    </source>
</reference>
<feature type="compositionally biased region" description="Polar residues" evidence="1">
    <location>
        <begin position="278"/>
        <end position="292"/>
    </location>
</feature>
<dbReference type="Pfam" id="PF08975">
    <property type="entry name" value="2H-phosphodiest"/>
    <property type="match status" value="1"/>
</dbReference>
<feature type="chain" id="PRO_5018004561" evidence="2">
    <location>
        <begin position="26"/>
        <end position="292"/>
    </location>
</feature>
<name>A0A3N0G035_9GAMM</name>
<keyword evidence="6" id="KW-1185">Reference proteome</keyword>
<organism evidence="4 7">
    <name type="scientific">Dickeya undicola</name>
    <dbReference type="NCBI Taxonomy" id="1577887"/>
    <lineage>
        <taxon>Bacteria</taxon>
        <taxon>Pseudomonadati</taxon>
        <taxon>Pseudomonadota</taxon>
        <taxon>Gammaproteobacteria</taxon>
        <taxon>Enterobacterales</taxon>
        <taxon>Pectobacteriaceae</taxon>
        <taxon>Dickeya</taxon>
    </lineage>
</organism>
<dbReference type="InterPro" id="IPR009097">
    <property type="entry name" value="Cyclic_Pdiesterase"/>
</dbReference>